<sequence>MRHEKNGRTKMTRSPKGSVWWAIVFFFIISSVSLLFYLSQLSLCFCSKSNLSTSKPYTLQTTMIMKPKPPSPFLCPLFLFLFLFLFPITSSVSPTAAPTSSSSPSSSSTLDPKQLRALESLNIPTSRDPCSPSSFHNATLCDTSAPFRHLISLRLANCADDVALSFTALKSLSTLQSLQFLNCPISPIRFPSDLATSLRSFTCIRSLRKLTGVWLSRLRNLTDLTVSDVSITASGPYVILGNMKSLRSLIISRANLTGFVPKHLNLNLTHVDFSGNKLRGKIPTSITLLENLETLNLSLNWLKGEIPTSIGDLISLRNLSLASNSLSGSIPESFSAIPGLIHVDLGSNQLNGTIPRFISEMKSLKYLNLENNMFHGVIPFNESFIKGLEVFKIQGNNNLCYNHSILSSKLKLGIAPCDKHGLPIPPPPAKDDDSVADDSGSDYDGSDENDVSHKEDNHHHGPNKVVLGVAIGLSSLVFLIVFTVLLSKCCR</sequence>
<feature type="region of interest" description="Disordered" evidence="1">
    <location>
        <begin position="423"/>
        <end position="459"/>
    </location>
</feature>
<keyword evidence="2" id="KW-0812">Transmembrane</keyword>
<organism evidence="3 4">
    <name type="scientific">Citrullus colocynthis</name>
    <name type="common">colocynth</name>
    <dbReference type="NCBI Taxonomy" id="252529"/>
    <lineage>
        <taxon>Eukaryota</taxon>
        <taxon>Viridiplantae</taxon>
        <taxon>Streptophyta</taxon>
        <taxon>Embryophyta</taxon>
        <taxon>Tracheophyta</taxon>
        <taxon>Spermatophyta</taxon>
        <taxon>Magnoliopsida</taxon>
        <taxon>eudicotyledons</taxon>
        <taxon>Gunneridae</taxon>
        <taxon>Pentapetalae</taxon>
        <taxon>rosids</taxon>
        <taxon>fabids</taxon>
        <taxon>Cucurbitales</taxon>
        <taxon>Cucurbitaceae</taxon>
        <taxon>Benincaseae</taxon>
        <taxon>Citrullus</taxon>
    </lineage>
</organism>
<name>A0ABP0YKS3_9ROSI</name>
<feature type="transmembrane region" description="Helical" evidence="2">
    <location>
        <begin position="465"/>
        <end position="486"/>
    </location>
</feature>
<proteinExistence type="predicted"/>
<dbReference type="InterPro" id="IPR032675">
    <property type="entry name" value="LRR_dom_sf"/>
</dbReference>
<dbReference type="SUPFAM" id="SSF52058">
    <property type="entry name" value="L domain-like"/>
    <property type="match status" value="1"/>
</dbReference>
<evidence type="ECO:0000313" key="3">
    <source>
        <dbReference type="EMBL" id="CAK9321119.1"/>
    </source>
</evidence>
<evidence type="ECO:0008006" key="5">
    <source>
        <dbReference type="Google" id="ProtNLM"/>
    </source>
</evidence>
<dbReference type="InterPro" id="IPR001611">
    <property type="entry name" value="Leu-rich_rpt"/>
</dbReference>
<dbReference type="PANTHER" id="PTHR48064:SF1">
    <property type="entry name" value="RECEPTOR-LIKE PROTEIN 51-RELATED"/>
    <property type="match status" value="1"/>
</dbReference>
<dbReference type="Gene3D" id="3.80.10.10">
    <property type="entry name" value="Ribonuclease Inhibitor"/>
    <property type="match status" value="1"/>
</dbReference>
<feature type="compositionally biased region" description="Basic and acidic residues" evidence="1">
    <location>
        <begin position="450"/>
        <end position="459"/>
    </location>
</feature>
<accession>A0ABP0YKS3</accession>
<dbReference type="PANTHER" id="PTHR48064">
    <property type="entry name" value="OS01G0750400 PROTEIN"/>
    <property type="match status" value="1"/>
</dbReference>
<keyword evidence="2" id="KW-0472">Membrane</keyword>
<keyword evidence="4" id="KW-1185">Reference proteome</keyword>
<feature type="transmembrane region" description="Helical" evidence="2">
    <location>
        <begin position="20"/>
        <end position="38"/>
    </location>
</feature>
<keyword evidence="2" id="KW-1133">Transmembrane helix</keyword>
<gene>
    <name evidence="3" type="ORF">CITCOLO1_LOCUS13185</name>
</gene>
<evidence type="ECO:0000256" key="2">
    <source>
        <dbReference type="SAM" id="Phobius"/>
    </source>
</evidence>
<evidence type="ECO:0000313" key="4">
    <source>
        <dbReference type="Proteomes" id="UP001642487"/>
    </source>
</evidence>
<feature type="compositionally biased region" description="Acidic residues" evidence="1">
    <location>
        <begin position="434"/>
        <end position="449"/>
    </location>
</feature>
<dbReference type="Proteomes" id="UP001642487">
    <property type="component" value="Chromosome 4"/>
</dbReference>
<dbReference type="EMBL" id="OZ021738">
    <property type="protein sequence ID" value="CAK9321119.1"/>
    <property type="molecule type" value="Genomic_DNA"/>
</dbReference>
<protein>
    <recommendedName>
        <fullName evidence="5">Receptor-like protein 51</fullName>
    </recommendedName>
</protein>
<dbReference type="Pfam" id="PF00560">
    <property type="entry name" value="LRR_1"/>
    <property type="match status" value="2"/>
</dbReference>
<dbReference type="InterPro" id="IPR053038">
    <property type="entry name" value="RLP_Defense"/>
</dbReference>
<evidence type="ECO:0000256" key="1">
    <source>
        <dbReference type="SAM" id="MobiDB-lite"/>
    </source>
</evidence>
<reference evidence="3 4" key="1">
    <citation type="submission" date="2024-03" db="EMBL/GenBank/DDBJ databases">
        <authorList>
            <person name="Gkanogiannis A."/>
            <person name="Becerra Lopez-Lavalle L."/>
        </authorList>
    </citation>
    <scope>NUCLEOTIDE SEQUENCE [LARGE SCALE GENOMIC DNA]</scope>
</reference>
<dbReference type="Pfam" id="PF13855">
    <property type="entry name" value="LRR_8"/>
    <property type="match status" value="1"/>
</dbReference>